<evidence type="ECO:0000313" key="2">
    <source>
        <dbReference type="EMBL" id="CEL11533.1"/>
    </source>
</evidence>
<protein>
    <submittedName>
        <fullName evidence="2">Uncharacterized protein</fullName>
    </submittedName>
</protein>
<feature type="region of interest" description="Disordered" evidence="1">
    <location>
        <begin position="1"/>
        <end position="31"/>
    </location>
</feature>
<dbReference type="STRING" id="454130.A0A0U5GJS7"/>
<reference evidence="3" key="1">
    <citation type="journal article" date="2016" name="Genome Announc.">
        <title>Draft genome sequences of fungus Aspergillus calidoustus.</title>
        <authorList>
            <person name="Horn F."/>
            <person name="Linde J."/>
            <person name="Mattern D.J."/>
            <person name="Walther G."/>
            <person name="Guthke R."/>
            <person name="Scherlach K."/>
            <person name="Martin K."/>
            <person name="Brakhage A.A."/>
            <person name="Petzke L."/>
            <person name="Valiante V."/>
        </authorList>
    </citation>
    <scope>NUCLEOTIDE SEQUENCE [LARGE SCALE GENOMIC DNA]</scope>
    <source>
        <strain evidence="3">SF006504</strain>
    </source>
</reference>
<organism evidence="2 3">
    <name type="scientific">Aspergillus calidoustus</name>
    <dbReference type="NCBI Taxonomy" id="454130"/>
    <lineage>
        <taxon>Eukaryota</taxon>
        <taxon>Fungi</taxon>
        <taxon>Dikarya</taxon>
        <taxon>Ascomycota</taxon>
        <taxon>Pezizomycotina</taxon>
        <taxon>Eurotiomycetes</taxon>
        <taxon>Eurotiomycetidae</taxon>
        <taxon>Eurotiales</taxon>
        <taxon>Aspergillaceae</taxon>
        <taxon>Aspergillus</taxon>
        <taxon>Aspergillus subgen. Nidulantes</taxon>
    </lineage>
</organism>
<dbReference type="PANTHER" id="PTHR37540:SF5">
    <property type="entry name" value="TRANSCRIPTION FACTOR DOMAIN-CONTAINING PROTEIN"/>
    <property type="match status" value="1"/>
</dbReference>
<proteinExistence type="predicted"/>
<dbReference type="OMA" id="FLESFAW"/>
<dbReference type="EMBL" id="CDMC01000027">
    <property type="protein sequence ID" value="CEL11533.1"/>
    <property type="molecule type" value="Genomic_DNA"/>
</dbReference>
<dbReference type="AlphaFoldDB" id="A0A0U5GJS7"/>
<feature type="compositionally biased region" description="Basic and acidic residues" evidence="1">
    <location>
        <begin position="1"/>
        <end position="11"/>
    </location>
</feature>
<accession>A0A0U5GJS7</accession>
<dbReference type="Proteomes" id="UP000054771">
    <property type="component" value="Unassembled WGS sequence"/>
</dbReference>
<dbReference type="OrthoDB" id="3469466at2759"/>
<evidence type="ECO:0000256" key="1">
    <source>
        <dbReference type="SAM" id="MobiDB-lite"/>
    </source>
</evidence>
<evidence type="ECO:0000313" key="3">
    <source>
        <dbReference type="Proteomes" id="UP000054771"/>
    </source>
</evidence>
<gene>
    <name evidence="2" type="ORF">ASPCAL14634</name>
</gene>
<keyword evidence="3" id="KW-1185">Reference proteome</keyword>
<name>A0A0U5GJS7_ASPCI</name>
<dbReference type="PANTHER" id="PTHR37540">
    <property type="entry name" value="TRANSCRIPTION FACTOR (ACR-2), PUTATIVE-RELATED-RELATED"/>
    <property type="match status" value="1"/>
</dbReference>
<sequence>MERSTQSDEKGNQSLTFIHGPTIRGAAGDASQIRSQLMRRRRWEKQSRANEELRKTISTQANATTARLPLCQCGRVVTAVLPSPAPARAASNQPAPHALRELQPRPRMSESVSTPATCSNCSGIRAVRPWSSPVTTPLEIGASQVDPFFPDRNKISPQFDHLLHHCIHVLWPMARPTEFGEHCLQAYLHPARSPMVVQSLLYSASLHLDALQRIRGVTQPTLPTVQQLRLKGSVMNQIREKLSTVNKSNMRNEWVDEILMGILYLAANENTAHIGPPETGPFIAPFRSLQSMVFYGSCEFHPLHWQTAQNIILERGGLSTVKLYGLAWLISISGLIFAINADCKPVFPLVSPMGKPFVYRAPLQALSIRTPARHASLRNQGFQQLALLHPPVKGNIIRILLDLSEITQALQVFAGQPCGAALLTQIGDARAGVLHHLCNLPNHTDRPNVILHKRQCTTEEQGMSIAIYLICRKAALLYAASVVMPLPKTSMLRRKTTADIYSDIIQLDVPRKSRYQCEILLWCSIIAGICADAVPEIRAWFVEGARRYCEVLKIASWDEFQVFLESFAWLNCASDDAGMVIWNEIEGNIESGKAM</sequence>